<name>A0A5B9D9X8_9ARCH</name>
<accession>A0A5B9D9X8</accession>
<gene>
    <name evidence="1" type="ORF">DSAG12_01376</name>
</gene>
<keyword evidence="2" id="KW-1185">Reference proteome</keyword>
<protein>
    <submittedName>
        <fullName evidence="1">Uncharacterized protein</fullName>
    </submittedName>
</protein>
<dbReference type="KEGG" id="psyt:DSAG12_01376"/>
<organism evidence="1 2">
    <name type="scientific">Promethearchaeum syntrophicum</name>
    <dbReference type="NCBI Taxonomy" id="2594042"/>
    <lineage>
        <taxon>Archaea</taxon>
        <taxon>Promethearchaeati</taxon>
        <taxon>Promethearchaeota</taxon>
        <taxon>Promethearchaeia</taxon>
        <taxon>Promethearchaeales</taxon>
        <taxon>Promethearchaeaceae</taxon>
        <taxon>Promethearchaeum</taxon>
    </lineage>
</organism>
<dbReference type="EMBL" id="CP042905">
    <property type="protein sequence ID" value="QEE15550.2"/>
    <property type="molecule type" value="Genomic_DNA"/>
</dbReference>
<dbReference type="Proteomes" id="UP000321408">
    <property type="component" value="Chromosome"/>
</dbReference>
<reference evidence="1 2" key="1">
    <citation type="journal article" date="2020" name="Nature">
        <title>Isolation of an archaeon at the prokaryote-eukaryote interface.</title>
        <authorList>
            <person name="Imachi H."/>
            <person name="Nobu M.K."/>
            <person name="Nakahara N."/>
            <person name="Morono Y."/>
            <person name="Ogawara M."/>
            <person name="Takaki Y."/>
            <person name="Takano Y."/>
            <person name="Uematsu K."/>
            <person name="Ikuta T."/>
            <person name="Ito M."/>
            <person name="Matsui Y."/>
            <person name="Miyazaki M."/>
            <person name="Murata K."/>
            <person name="Saito Y."/>
            <person name="Sakai S."/>
            <person name="Song C."/>
            <person name="Tasumi E."/>
            <person name="Yamanaka Y."/>
            <person name="Yamaguchi T."/>
            <person name="Kamagata Y."/>
            <person name="Tamaki H."/>
            <person name="Takai K."/>
        </authorList>
    </citation>
    <scope>NUCLEOTIDE SEQUENCE [LARGE SCALE GENOMIC DNA]</scope>
    <source>
        <strain evidence="1 2">MK-D1</strain>
    </source>
</reference>
<dbReference type="AlphaFoldDB" id="A0A5B9D9X8"/>
<proteinExistence type="predicted"/>
<evidence type="ECO:0000313" key="2">
    <source>
        <dbReference type="Proteomes" id="UP000321408"/>
    </source>
</evidence>
<evidence type="ECO:0000313" key="1">
    <source>
        <dbReference type="EMBL" id="QEE15550.2"/>
    </source>
</evidence>
<reference evidence="1 2" key="2">
    <citation type="journal article" date="2024" name="Int. J. Syst. Evol. Microbiol.">
        <title>Promethearchaeum syntrophicum gen. nov., sp. nov., an anaerobic, obligately syntrophic archaeon, the first isolate of the lineage 'Asgard' archaea, and proposal of the new archaeal phylum Promethearchaeota phyl. nov. and kingdom Promethearchaeati regn. nov.</title>
        <authorList>
            <person name="Imachi H."/>
            <person name="Nobu M.K."/>
            <person name="Kato S."/>
            <person name="Takaki Y."/>
            <person name="Miyazaki M."/>
            <person name="Miyata M."/>
            <person name="Ogawara M."/>
            <person name="Saito Y."/>
            <person name="Sakai S."/>
            <person name="Tahara Y.O."/>
            <person name="Takano Y."/>
            <person name="Tasumi E."/>
            <person name="Uematsu K."/>
            <person name="Yoshimura T."/>
            <person name="Itoh T."/>
            <person name="Ohkuma M."/>
            <person name="Takai K."/>
        </authorList>
    </citation>
    <scope>NUCLEOTIDE SEQUENCE [LARGE SCALE GENOMIC DNA]</scope>
    <source>
        <strain evidence="1 2">MK-D1</strain>
    </source>
</reference>
<sequence>MSPIPKPLNKRDLKDLLDKLFFFYPTADYPQLKVLTHNILKLITKYFNFGEKEIDEFAFKMLSDYVNFQAGQPPYEGPHA</sequence>